<organism evidence="2 3">
    <name type="scientific">Zostera marina</name>
    <name type="common">Eelgrass</name>
    <dbReference type="NCBI Taxonomy" id="29655"/>
    <lineage>
        <taxon>Eukaryota</taxon>
        <taxon>Viridiplantae</taxon>
        <taxon>Streptophyta</taxon>
        <taxon>Embryophyta</taxon>
        <taxon>Tracheophyta</taxon>
        <taxon>Spermatophyta</taxon>
        <taxon>Magnoliopsida</taxon>
        <taxon>Liliopsida</taxon>
        <taxon>Zosteraceae</taxon>
        <taxon>Zostera</taxon>
    </lineage>
</organism>
<dbReference type="AlphaFoldDB" id="A0A0K9PFR6"/>
<feature type="domain" description="Rhodanese" evidence="1">
    <location>
        <begin position="26"/>
        <end position="126"/>
    </location>
</feature>
<dbReference type="PANTHER" id="PTHR44542">
    <property type="entry name" value="THIOSULFATE SULFURTRANSFERASE 18"/>
    <property type="match status" value="1"/>
</dbReference>
<reference evidence="3" key="1">
    <citation type="journal article" date="2016" name="Nature">
        <title>The genome of the seagrass Zostera marina reveals angiosperm adaptation to the sea.</title>
        <authorList>
            <person name="Olsen J.L."/>
            <person name="Rouze P."/>
            <person name="Verhelst B."/>
            <person name="Lin Y.-C."/>
            <person name="Bayer T."/>
            <person name="Collen J."/>
            <person name="Dattolo E."/>
            <person name="De Paoli E."/>
            <person name="Dittami S."/>
            <person name="Maumus F."/>
            <person name="Michel G."/>
            <person name="Kersting A."/>
            <person name="Lauritano C."/>
            <person name="Lohaus R."/>
            <person name="Toepel M."/>
            <person name="Tonon T."/>
            <person name="Vanneste K."/>
            <person name="Amirebrahimi M."/>
            <person name="Brakel J."/>
            <person name="Bostroem C."/>
            <person name="Chovatia M."/>
            <person name="Grimwood J."/>
            <person name="Jenkins J.W."/>
            <person name="Jueterbock A."/>
            <person name="Mraz A."/>
            <person name="Stam W.T."/>
            <person name="Tice H."/>
            <person name="Bornberg-Bauer E."/>
            <person name="Green P.J."/>
            <person name="Pearson G.A."/>
            <person name="Procaccini G."/>
            <person name="Duarte C.M."/>
            <person name="Schmutz J."/>
            <person name="Reusch T.B.H."/>
            <person name="Van de Peer Y."/>
        </authorList>
    </citation>
    <scope>NUCLEOTIDE SEQUENCE [LARGE SCALE GENOMIC DNA]</scope>
    <source>
        <strain evidence="3">cv. Finnish</strain>
    </source>
</reference>
<dbReference type="Pfam" id="PF00581">
    <property type="entry name" value="Rhodanese"/>
    <property type="match status" value="1"/>
</dbReference>
<dbReference type="PROSITE" id="PS50206">
    <property type="entry name" value="RHODANESE_3"/>
    <property type="match status" value="1"/>
</dbReference>
<sequence length="133" mass="15042">MTTKTSNSSQPDQVQTIEVTAANDLIKSQCRFLDVRTLEEFAKGHIQDAINISYFLFTSKGKEVNPKFMEEVLKTFSKDDCIIVGCASGARSIRASTDLLKYGFKNTKNMKGGYNAWIHHMNRLFPKKIKSDL</sequence>
<dbReference type="Proteomes" id="UP000036987">
    <property type="component" value="Unassembled WGS sequence"/>
</dbReference>
<dbReference type="GO" id="GO:0003824">
    <property type="term" value="F:catalytic activity"/>
    <property type="evidence" value="ECO:0007669"/>
    <property type="project" value="InterPro"/>
</dbReference>
<dbReference type="Gene3D" id="3.40.250.10">
    <property type="entry name" value="Rhodanese-like domain"/>
    <property type="match status" value="1"/>
</dbReference>
<dbReference type="PANTHER" id="PTHR44542:SF14">
    <property type="entry name" value="PROTEIN HIGH ARSENIC CONTENT 1, MITOCHONDRIAL-RELATED"/>
    <property type="match status" value="1"/>
</dbReference>
<evidence type="ECO:0000313" key="2">
    <source>
        <dbReference type="EMBL" id="KMZ67809.1"/>
    </source>
</evidence>
<protein>
    <submittedName>
        <fullName evidence="2">Rhodanese-like domain-containing protein</fullName>
    </submittedName>
</protein>
<dbReference type="SMART" id="SM00450">
    <property type="entry name" value="RHOD"/>
    <property type="match status" value="1"/>
</dbReference>
<dbReference type="InterPro" id="IPR044684">
    <property type="entry name" value="STR17/STR18/HARC1-like"/>
</dbReference>
<dbReference type="SUPFAM" id="SSF52821">
    <property type="entry name" value="Rhodanese/Cell cycle control phosphatase"/>
    <property type="match status" value="1"/>
</dbReference>
<comment type="caution">
    <text evidence="2">The sequence shown here is derived from an EMBL/GenBank/DDBJ whole genome shotgun (WGS) entry which is preliminary data.</text>
</comment>
<name>A0A0K9PFR6_ZOSMR</name>
<gene>
    <name evidence="2" type="ORF">ZOSMA_258G00060</name>
</gene>
<dbReference type="OMA" id="QSACSKE"/>
<dbReference type="STRING" id="29655.A0A0K9PFR6"/>
<dbReference type="CDD" id="cd00158">
    <property type="entry name" value="RHOD"/>
    <property type="match status" value="1"/>
</dbReference>
<keyword evidence="3" id="KW-1185">Reference proteome</keyword>
<dbReference type="OrthoDB" id="566238at2759"/>
<dbReference type="InterPro" id="IPR001763">
    <property type="entry name" value="Rhodanese-like_dom"/>
</dbReference>
<dbReference type="EMBL" id="LFYR01000884">
    <property type="protein sequence ID" value="KMZ67809.1"/>
    <property type="molecule type" value="Genomic_DNA"/>
</dbReference>
<dbReference type="InterPro" id="IPR036873">
    <property type="entry name" value="Rhodanese-like_dom_sf"/>
</dbReference>
<proteinExistence type="predicted"/>
<evidence type="ECO:0000259" key="1">
    <source>
        <dbReference type="PROSITE" id="PS50206"/>
    </source>
</evidence>
<evidence type="ECO:0000313" key="3">
    <source>
        <dbReference type="Proteomes" id="UP000036987"/>
    </source>
</evidence>
<accession>A0A0K9PFR6</accession>